<dbReference type="InterPro" id="IPR002014">
    <property type="entry name" value="VHS_dom"/>
</dbReference>
<evidence type="ECO:0000256" key="2">
    <source>
        <dbReference type="ARBA" id="ARBA00004220"/>
    </source>
</evidence>
<dbReference type="GO" id="GO:0006886">
    <property type="term" value="P:intracellular protein transport"/>
    <property type="evidence" value="ECO:0007669"/>
    <property type="project" value="InterPro"/>
</dbReference>
<proteinExistence type="inferred from homology"/>
<dbReference type="SUPFAM" id="SSF89009">
    <property type="entry name" value="GAT-like domain"/>
    <property type="match status" value="1"/>
</dbReference>
<reference evidence="15" key="1">
    <citation type="submission" date="2018-11" db="EMBL/GenBank/DDBJ databases">
        <authorList>
            <person name="Alioto T."/>
            <person name="Alioto T."/>
        </authorList>
    </citation>
    <scope>NUCLEOTIDE SEQUENCE</scope>
</reference>
<organism evidence="15 16">
    <name type="scientific">Mytilus galloprovincialis</name>
    <name type="common">Mediterranean mussel</name>
    <dbReference type="NCBI Taxonomy" id="29158"/>
    <lineage>
        <taxon>Eukaryota</taxon>
        <taxon>Metazoa</taxon>
        <taxon>Spiralia</taxon>
        <taxon>Lophotrochozoa</taxon>
        <taxon>Mollusca</taxon>
        <taxon>Bivalvia</taxon>
        <taxon>Autobranchia</taxon>
        <taxon>Pteriomorphia</taxon>
        <taxon>Mytilida</taxon>
        <taxon>Mytiloidea</taxon>
        <taxon>Mytilidae</taxon>
        <taxon>Mytilinae</taxon>
        <taxon>Mytilus</taxon>
    </lineage>
</organism>
<evidence type="ECO:0000256" key="9">
    <source>
        <dbReference type="ARBA" id="ARBA00023136"/>
    </source>
</evidence>
<keyword evidence="4" id="KW-0813">Transport</keyword>
<feature type="domain" description="GAE" evidence="13">
    <location>
        <begin position="572"/>
        <end position="691"/>
    </location>
</feature>
<keyword evidence="6" id="KW-0832">Ubl conjugation</keyword>
<evidence type="ECO:0000256" key="7">
    <source>
        <dbReference type="ARBA" id="ARBA00022927"/>
    </source>
</evidence>
<dbReference type="PROSITE" id="PS50909">
    <property type="entry name" value="GAT"/>
    <property type="match status" value="1"/>
</dbReference>
<dbReference type="PROSITE" id="PS50180">
    <property type="entry name" value="GAE"/>
    <property type="match status" value="1"/>
</dbReference>
<sequence>MAEEDRSLETLLNRATNPANRDEDWEHILAFCDQVNKEIEGSQIAVKLLAHKLQSPQEREALYALTTLEGCVKNCGKKFHQEIGKFRFLNEIIKVVSPKYLGKATTEKVKRRCIELIYSWSRGLPQEAKILDAYKMLKQQGVVKEDPTYIDKTLDTFPPPQPREKNAIFEDDDKANLLQKLLRSKNPQDLQAANRLIKNMVKQDTERMDKISRRINQLQEIDNNVKLLNEMLAHYTKQNSSQSDRDMMKELYDTLEKLRPNLFRLASDVDEKDNTGIADILTTNDDAMRVLASYKKIVEGSTSDESNLAFLRAGAGNLSSLLDLNEPSSPAKPDTSTAPSTDILDEELLALGLGDSKTDDPNKSTTLLGDLDDIFSAVTQQNTVPASQTGLQTTNIFSMPSMQGGTFQSQPLNQFNTGQPTQLSTQQVQRPPQYNNQGFSQPQQPSQGWSFQGTPTVAPSQQNKTAQQSTTTTSMGDIDLLGQSLMQQSLPKEYIKPIIPPPEKKTLNQMSTKTTDGPLLATVSPFTTSQTTVTLSSPVISSTTATPVTTPKQGEVQPLNDVFVSIESVQPGTSPPINAYDKNGMKIVIHIAKNRPREDVHVMVVSVMSTNTSAVKNFSFQAAVPKAMKVKLQPPSATDLPLYNPILPPAAITQIMLLANPQNERIRLKFKITYSLDSESRSDVGEVDNFVFS</sequence>
<dbReference type="SMART" id="SM00809">
    <property type="entry name" value="Alpha_adaptinC2"/>
    <property type="match status" value="1"/>
</dbReference>
<dbReference type="CDD" id="cd03567">
    <property type="entry name" value="VHS_GGA_metazoan"/>
    <property type="match status" value="1"/>
</dbReference>
<accession>A0A8B6GJH3</accession>
<protein>
    <submittedName>
        <fullName evidence="15">ADP-ribosylation factor-binding protein GGA</fullName>
    </submittedName>
</protein>
<dbReference type="Gene3D" id="1.25.40.90">
    <property type="match status" value="1"/>
</dbReference>
<dbReference type="Pfam" id="PF02883">
    <property type="entry name" value="Alpha_adaptinC2"/>
    <property type="match status" value="1"/>
</dbReference>
<evidence type="ECO:0000256" key="6">
    <source>
        <dbReference type="ARBA" id="ARBA00022843"/>
    </source>
</evidence>
<dbReference type="GO" id="GO:0006893">
    <property type="term" value="P:Golgi to plasma membrane transport"/>
    <property type="evidence" value="ECO:0007669"/>
    <property type="project" value="TreeGrafter"/>
</dbReference>
<feature type="compositionally biased region" description="Polar residues" evidence="11">
    <location>
        <begin position="396"/>
        <end position="436"/>
    </location>
</feature>
<dbReference type="CDD" id="cd14234">
    <property type="entry name" value="GAT_GGA_meta"/>
    <property type="match status" value="1"/>
</dbReference>
<evidence type="ECO:0000256" key="8">
    <source>
        <dbReference type="ARBA" id="ARBA00023034"/>
    </source>
</evidence>
<dbReference type="InterPro" id="IPR008942">
    <property type="entry name" value="ENTH_VHS"/>
</dbReference>
<feature type="coiled-coil region" evidence="10">
    <location>
        <begin position="201"/>
        <end position="238"/>
    </location>
</feature>
<dbReference type="EMBL" id="UYJE01008583">
    <property type="protein sequence ID" value="VDI65057.1"/>
    <property type="molecule type" value="Genomic_DNA"/>
</dbReference>
<feature type="compositionally biased region" description="Polar residues" evidence="11">
    <location>
        <begin position="322"/>
        <end position="340"/>
    </location>
</feature>
<keyword evidence="10" id="KW-0175">Coiled coil</keyword>
<dbReference type="AlphaFoldDB" id="A0A8B6GJH3"/>
<name>A0A8B6GJH3_MYTGA</name>
<keyword evidence="16" id="KW-1185">Reference proteome</keyword>
<evidence type="ECO:0000256" key="5">
    <source>
        <dbReference type="ARBA" id="ARBA00022753"/>
    </source>
</evidence>
<keyword evidence="5" id="KW-0967">Endosome</keyword>
<dbReference type="InterPro" id="IPR041198">
    <property type="entry name" value="GGA_N-GAT"/>
</dbReference>
<dbReference type="Gene3D" id="1.20.5.170">
    <property type="match status" value="1"/>
</dbReference>
<dbReference type="InterPro" id="IPR027422">
    <property type="entry name" value="GGA1-3"/>
</dbReference>
<dbReference type="Gene3D" id="2.60.40.1230">
    <property type="match status" value="1"/>
</dbReference>
<dbReference type="Pfam" id="PF03127">
    <property type="entry name" value="GAT"/>
    <property type="match status" value="1"/>
</dbReference>
<feature type="compositionally biased region" description="Low complexity" evidence="11">
    <location>
        <begin position="437"/>
        <end position="453"/>
    </location>
</feature>
<feature type="region of interest" description="Disordered" evidence="11">
    <location>
        <begin position="322"/>
        <end position="341"/>
    </location>
</feature>
<evidence type="ECO:0000313" key="16">
    <source>
        <dbReference type="Proteomes" id="UP000596742"/>
    </source>
</evidence>
<evidence type="ECO:0000259" key="14">
    <source>
        <dbReference type="PROSITE" id="PS50909"/>
    </source>
</evidence>
<dbReference type="Pfam" id="PF00790">
    <property type="entry name" value="VHS"/>
    <property type="match status" value="1"/>
</dbReference>
<dbReference type="GO" id="GO:0031901">
    <property type="term" value="C:early endosome membrane"/>
    <property type="evidence" value="ECO:0007669"/>
    <property type="project" value="UniProtKB-SubCell"/>
</dbReference>
<dbReference type="PANTHER" id="PTHR45905">
    <property type="entry name" value="GOLGI-LOCALIZED, GAMMA-ADAPTIN EAR CONTAINING, ARF BINDING PROTEIN"/>
    <property type="match status" value="1"/>
</dbReference>
<dbReference type="GO" id="GO:0035091">
    <property type="term" value="F:phosphatidylinositol binding"/>
    <property type="evidence" value="ECO:0007669"/>
    <property type="project" value="InterPro"/>
</dbReference>
<dbReference type="InterPro" id="IPR008153">
    <property type="entry name" value="GAE_dom"/>
</dbReference>
<evidence type="ECO:0000256" key="10">
    <source>
        <dbReference type="SAM" id="Coils"/>
    </source>
</evidence>
<dbReference type="SMART" id="SM00288">
    <property type="entry name" value="VHS"/>
    <property type="match status" value="1"/>
</dbReference>
<evidence type="ECO:0000256" key="3">
    <source>
        <dbReference type="ARBA" id="ARBA00008099"/>
    </source>
</evidence>
<evidence type="ECO:0000259" key="13">
    <source>
        <dbReference type="PROSITE" id="PS50180"/>
    </source>
</evidence>
<dbReference type="GO" id="GO:0005802">
    <property type="term" value="C:trans-Golgi network"/>
    <property type="evidence" value="ECO:0007669"/>
    <property type="project" value="InterPro"/>
</dbReference>
<feature type="domain" description="VHS" evidence="12">
    <location>
        <begin position="15"/>
        <end position="145"/>
    </location>
</feature>
<evidence type="ECO:0000259" key="12">
    <source>
        <dbReference type="PROSITE" id="PS50179"/>
    </source>
</evidence>
<evidence type="ECO:0000256" key="1">
    <source>
        <dbReference type="ARBA" id="ARBA00004150"/>
    </source>
</evidence>
<comment type="subcellular location">
    <subcellularLocation>
        <location evidence="2">Early endosome membrane</location>
        <topology evidence="2">Peripheral membrane protein</topology>
    </subcellularLocation>
    <subcellularLocation>
        <location evidence="1">Golgi apparatus</location>
        <location evidence="1">trans-Golgi network membrane</location>
        <topology evidence="1">Peripheral membrane protein</topology>
    </subcellularLocation>
</comment>
<dbReference type="GO" id="GO:0043130">
    <property type="term" value="F:ubiquitin binding"/>
    <property type="evidence" value="ECO:0007669"/>
    <property type="project" value="InterPro"/>
</dbReference>
<dbReference type="Proteomes" id="UP000596742">
    <property type="component" value="Unassembled WGS sequence"/>
</dbReference>
<evidence type="ECO:0000256" key="11">
    <source>
        <dbReference type="SAM" id="MobiDB-lite"/>
    </source>
</evidence>
<dbReference type="SUPFAM" id="SSF49348">
    <property type="entry name" value="Clathrin adaptor appendage domain"/>
    <property type="match status" value="1"/>
</dbReference>
<dbReference type="SUPFAM" id="SSF48464">
    <property type="entry name" value="ENTH/VHS domain"/>
    <property type="match status" value="1"/>
</dbReference>
<dbReference type="GO" id="GO:0031267">
    <property type="term" value="F:small GTPase binding"/>
    <property type="evidence" value="ECO:0007669"/>
    <property type="project" value="InterPro"/>
</dbReference>
<dbReference type="PANTHER" id="PTHR45905:SF1">
    <property type="entry name" value="GOLGI-LOCALIZED, GAMMA-ADAPTIN EAR CONTAINING, ARF BINDING PROTEIN"/>
    <property type="match status" value="1"/>
</dbReference>
<keyword evidence="8" id="KW-0333">Golgi apparatus</keyword>
<keyword evidence="7" id="KW-0653">Protein transport</keyword>
<dbReference type="InterPro" id="IPR004152">
    <property type="entry name" value="GAT_dom"/>
</dbReference>
<gene>
    <name evidence="15" type="ORF">MGAL_10B002158</name>
</gene>
<evidence type="ECO:0000256" key="4">
    <source>
        <dbReference type="ARBA" id="ARBA00022448"/>
    </source>
</evidence>
<comment type="similarity">
    <text evidence="3">Belongs to the GGA protein family.</text>
</comment>
<dbReference type="InterPro" id="IPR013041">
    <property type="entry name" value="Clathrin_app_Ig-like_sf"/>
</dbReference>
<dbReference type="Pfam" id="PF18308">
    <property type="entry name" value="GGA_N-GAT"/>
    <property type="match status" value="1"/>
</dbReference>
<comment type="caution">
    <text evidence="15">The sequence shown here is derived from an EMBL/GenBank/DDBJ whole genome shotgun (WGS) entry which is preliminary data.</text>
</comment>
<feature type="compositionally biased region" description="Polar residues" evidence="11">
    <location>
        <begin position="454"/>
        <end position="473"/>
    </location>
</feature>
<dbReference type="Gene3D" id="1.20.58.160">
    <property type="match status" value="1"/>
</dbReference>
<feature type="domain" description="GAT" evidence="14">
    <location>
        <begin position="171"/>
        <end position="299"/>
    </location>
</feature>
<dbReference type="PROSITE" id="PS50179">
    <property type="entry name" value="VHS"/>
    <property type="match status" value="1"/>
</dbReference>
<dbReference type="InterPro" id="IPR008152">
    <property type="entry name" value="Clathrin_a/b/g-adaptin_app_Ig"/>
</dbReference>
<dbReference type="InterPro" id="IPR038425">
    <property type="entry name" value="GAT_sf"/>
</dbReference>
<evidence type="ECO:0000313" key="15">
    <source>
        <dbReference type="EMBL" id="VDI65057.1"/>
    </source>
</evidence>
<keyword evidence="9" id="KW-0472">Membrane</keyword>
<feature type="region of interest" description="Disordered" evidence="11">
    <location>
        <begin position="396"/>
        <end position="473"/>
    </location>
</feature>
<dbReference type="GO" id="GO:0034394">
    <property type="term" value="P:protein localization to cell surface"/>
    <property type="evidence" value="ECO:0007669"/>
    <property type="project" value="TreeGrafter"/>
</dbReference>